<dbReference type="Pfam" id="PF00270">
    <property type="entry name" value="DEAD"/>
    <property type="match status" value="1"/>
</dbReference>
<dbReference type="EC" id="3.6.4.13" evidence="7"/>
<dbReference type="PROSITE" id="PS51192">
    <property type="entry name" value="HELICASE_ATP_BIND_1"/>
    <property type="match status" value="1"/>
</dbReference>
<dbReference type="GO" id="GO:0003723">
    <property type="term" value="F:RNA binding"/>
    <property type="evidence" value="ECO:0007669"/>
    <property type="project" value="UniProtKB-UniRule"/>
</dbReference>
<keyword evidence="2 6" id="KW-0378">Hydrolase</keyword>
<evidence type="ECO:0000256" key="6">
    <source>
        <dbReference type="RuleBase" id="RU000492"/>
    </source>
</evidence>
<dbReference type="AlphaFoldDB" id="A0A183NYR2"/>
<evidence type="ECO:0000256" key="2">
    <source>
        <dbReference type="ARBA" id="ARBA00022801"/>
    </source>
</evidence>
<comment type="similarity">
    <text evidence="6">Belongs to the DEAD box helicase family.</text>
</comment>
<keyword evidence="1 6" id="KW-0547">Nucleotide-binding</keyword>
<dbReference type="PANTHER" id="PTHR24031">
    <property type="entry name" value="RNA HELICASE"/>
    <property type="match status" value="1"/>
</dbReference>
<dbReference type="EMBL" id="UZAL01028088">
    <property type="protein sequence ID" value="VDP38339.1"/>
    <property type="molecule type" value="Genomic_DNA"/>
</dbReference>
<evidence type="ECO:0000256" key="7">
    <source>
        <dbReference type="RuleBase" id="RU365068"/>
    </source>
</evidence>
<dbReference type="InterPro" id="IPR000629">
    <property type="entry name" value="RNA-helicase_DEAD-box_CS"/>
</dbReference>
<dbReference type="SMART" id="SM00487">
    <property type="entry name" value="DEXDc"/>
    <property type="match status" value="1"/>
</dbReference>
<keyword evidence="11" id="KW-1185">Reference proteome</keyword>
<reference evidence="10 11" key="1">
    <citation type="submission" date="2018-11" db="EMBL/GenBank/DDBJ databases">
        <authorList>
            <consortium name="Pathogen Informatics"/>
        </authorList>
    </citation>
    <scope>NUCLEOTIDE SEQUENCE [LARGE SCALE GENOMIC DNA]</scope>
    <source>
        <strain>Denwood</strain>
        <strain evidence="11">Zambia</strain>
    </source>
</reference>
<dbReference type="PROSITE" id="PS51194">
    <property type="entry name" value="HELICASE_CTER"/>
    <property type="match status" value="1"/>
</dbReference>
<feature type="chain" id="PRO_5043646601" description="ATP-dependent RNA helicase" evidence="9">
    <location>
        <begin position="17"/>
        <end position="764"/>
    </location>
</feature>
<accession>A0A183NYR2</accession>
<dbReference type="InterPro" id="IPR025313">
    <property type="entry name" value="SPB4-like_CTE"/>
</dbReference>
<comment type="function">
    <text evidence="7">RNA helicase.</text>
</comment>
<evidence type="ECO:0000256" key="3">
    <source>
        <dbReference type="ARBA" id="ARBA00022806"/>
    </source>
</evidence>
<comment type="catalytic activity">
    <reaction evidence="7">
        <text>ATP + H2O = ADP + phosphate + H(+)</text>
        <dbReference type="Rhea" id="RHEA:13065"/>
        <dbReference type="ChEBI" id="CHEBI:15377"/>
        <dbReference type="ChEBI" id="CHEBI:15378"/>
        <dbReference type="ChEBI" id="CHEBI:30616"/>
        <dbReference type="ChEBI" id="CHEBI:43474"/>
        <dbReference type="ChEBI" id="CHEBI:456216"/>
        <dbReference type="EC" id="3.6.4.13"/>
    </reaction>
</comment>
<sequence>MSWLLASVAVLSFITAGKDDKKNDEVYEEPKIFIVHHFLTILYFMVRYSKERRPDAAKPSKLSEECLPTTKINASCREKSNSITSSYAPPHNAAKDELVIQKKKRETSVGRKSLPEKNSLQFGIHNKMTETPMLHTMMSQPVKPKIEPVFSSKHWKDMCESLDIFPHLITCLTNRFKMDHLTAIQEAAIPPLVDGRDVLLRAQTGSGKTLAYAVPLFDRLINLDPPIGRKDGPLGIIILPSRELATQTFDVFKILSQACVRIVPGLLVGGMKRKSQKASLRKGINILIGTPKRILDHMGHTSTLDLRRIQWLVIDEADRLLEMGFERDVRQIVEGLMQQFNCFSTENKSISKIQTVLLSATLSPGVEALAGMTLKNPVRCVVAESETKAPNTQLSITKASEVELNTQVNNVAEFALPTGLKHFALIVPWKLRLVSLAAFLLLKCKYHENGGKLIVFMATQDCVDFHYHLFKSVLCDESEELISNIPVMNLSIYRLHGSMEHKERELAFSSFSSSQAGVLITTDVASRGLDLASVAWVVQYHVTGGPIDYVHRVGRTARAGGHGKALLFLEPGETEFMNLLKSKVGIEMKEIILPDLLQTVLFHLQNTKHPGKLRPDDCTTVEEGTSQLFHLFLHAVDNDDTLTSLSELAYISFLRSYASFSGDLRPIFTFKRLHLGHVARAFCLQKKPSDVASRVRGRFVKADRQKNFTGKKRGFDSSNEDDIVPQKPKYSSALSFDKPPKKQTVNRTKPSDLAKRNMLAEYGL</sequence>
<keyword evidence="5 7" id="KW-0694">RNA-binding</keyword>
<dbReference type="SMART" id="SM01178">
    <property type="entry name" value="DUF4217"/>
    <property type="match status" value="1"/>
</dbReference>
<dbReference type="Pfam" id="PF13959">
    <property type="entry name" value="CTE_SPB4"/>
    <property type="match status" value="1"/>
</dbReference>
<dbReference type="PROSITE" id="PS00039">
    <property type="entry name" value="DEAD_ATP_HELICASE"/>
    <property type="match status" value="1"/>
</dbReference>
<organism evidence="10 11">
    <name type="scientific">Schistosoma mattheei</name>
    <dbReference type="NCBI Taxonomy" id="31246"/>
    <lineage>
        <taxon>Eukaryota</taxon>
        <taxon>Metazoa</taxon>
        <taxon>Spiralia</taxon>
        <taxon>Lophotrochozoa</taxon>
        <taxon>Platyhelminthes</taxon>
        <taxon>Trematoda</taxon>
        <taxon>Digenea</taxon>
        <taxon>Strigeidida</taxon>
        <taxon>Schistosomatoidea</taxon>
        <taxon>Schistosomatidae</taxon>
        <taxon>Schistosoma</taxon>
    </lineage>
</organism>
<evidence type="ECO:0000256" key="9">
    <source>
        <dbReference type="SAM" id="SignalP"/>
    </source>
</evidence>
<dbReference type="Proteomes" id="UP000269396">
    <property type="component" value="Unassembled WGS sequence"/>
</dbReference>
<dbReference type="InterPro" id="IPR001650">
    <property type="entry name" value="Helicase_C-like"/>
</dbReference>
<dbReference type="InterPro" id="IPR011545">
    <property type="entry name" value="DEAD/DEAH_box_helicase_dom"/>
</dbReference>
<evidence type="ECO:0000256" key="1">
    <source>
        <dbReference type="ARBA" id="ARBA00022741"/>
    </source>
</evidence>
<proteinExistence type="inferred from homology"/>
<evidence type="ECO:0000313" key="10">
    <source>
        <dbReference type="EMBL" id="VDP38339.1"/>
    </source>
</evidence>
<gene>
    <name evidence="10" type="ORF">SMTD_LOCUS7248</name>
</gene>
<dbReference type="GO" id="GO:0005524">
    <property type="term" value="F:ATP binding"/>
    <property type="evidence" value="ECO:0007669"/>
    <property type="project" value="UniProtKB-UniRule"/>
</dbReference>
<keyword evidence="9" id="KW-0732">Signal</keyword>
<feature type="region of interest" description="Disordered" evidence="8">
    <location>
        <begin position="710"/>
        <end position="752"/>
    </location>
</feature>
<dbReference type="InterPro" id="IPR027417">
    <property type="entry name" value="P-loop_NTPase"/>
</dbReference>
<dbReference type="CDD" id="cd18787">
    <property type="entry name" value="SF2_C_DEAD"/>
    <property type="match status" value="1"/>
</dbReference>
<feature type="region of interest" description="Disordered" evidence="8">
    <location>
        <begin position="77"/>
        <end position="116"/>
    </location>
</feature>
<evidence type="ECO:0000313" key="11">
    <source>
        <dbReference type="Proteomes" id="UP000269396"/>
    </source>
</evidence>
<dbReference type="SMART" id="SM00490">
    <property type="entry name" value="HELICc"/>
    <property type="match status" value="1"/>
</dbReference>
<dbReference type="GO" id="GO:0003724">
    <property type="term" value="F:RNA helicase activity"/>
    <property type="evidence" value="ECO:0007669"/>
    <property type="project" value="UniProtKB-EC"/>
</dbReference>
<protein>
    <recommendedName>
        <fullName evidence="7">ATP-dependent RNA helicase</fullName>
        <ecNumber evidence="7">3.6.4.13</ecNumber>
    </recommendedName>
</protein>
<evidence type="ECO:0000256" key="4">
    <source>
        <dbReference type="ARBA" id="ARBA00022840"/>
    </source>
</evidence>
<feature type="compositionally biased region" description="Basic and acidic residues" evidence="8">
    <location>
        <begin position="93"/>
        <end position="115"/>
    </location>
</feature>
<keyword evidence="3 6" id="KW-0347">Helicase</keyword>
<dbReference type="Pfam" id="PF00271">
    <property type="entry name" value="Helicase_C"/>
    <property type="match status" value="1"/>
</dbReference>
<dbReference type="SUPFAM" id="SSF52540">
    <property type="entry name" value="P-loop containing nucleoside triphosphate hydrolases"/>
    <property type="match status" value="1"/>
</dbReference>
<dbReference type="STRING" id="31246.A0A183NYR2"/>
<evidence type="ECO:0000256" key="5">
    <source>
        <dbReference type="ARBA" id="ARBA00022884"/>
    </source>
</evidence>
<comment type="domain">
    <text evidence="7">The Q motif is unique to and characteristic of the DEAD box family of RNA helicases and controls ATP binding and hydrolysis.</text>
</comment>
<name>A0A183NYR2_9TREM</name>
<feature type="signal peptide" evidence="9">
    <location>
        <begin position="1"/>
        <end position="16"/>
    </location>
</feature>
<dbReference type="GO" id="GO:0016787">
    <property type="term" value="F:hydrolase activity"/>
    <property type="evidence" value="ECO:0007669"/>
    <property type="project" value="UniProtKB-KW"/>
</dbReference>
<keyword evidence="4 6" id="KW-0067">ATP-binding</keyword>
<dbReference type="InterPro" id="IPR014001">
    <property type="entry name" value="Helicase_ATP-bd"/>
</dbReference>
<dbReference type="Gene3D" id="3.40.50.300">
    <property type="entry name" value="P-loop containing nucleotide triphosphate hydrolases"/>
    <property type="match status" value="2"/>
</dbReference>
<evidence type="ECO:0000256" key="8">
    <source>
        <dbReference type="SAM" id="MobiDB-lite"/>
    </source>
</evidence>